<reference evidence="2 3" key="1">
    <citation type="submission" date="2020-08" db="EMBL/GenBank/DDBJ databases">
        <title>Genomic Encyclopedia of Type Strains, Phase IV (KMG-IV): sequencing the most valuable type-strain genomes for metagenomic binning, comparative biology and taxonomic classification.</title>
        <authorList>
            <person name="Goeker M."/>
        </authorList>
    </citation>
    <scope>NUCLEOTIDE SEQUENCE [LARGE SCALE GENOMIC DNA]</scope>
    <source>
        <strain evidence="2 3">DSM 14552</strain>
    </source>
</reference>
<keyword evidence="3" id="KW-1185">Reference proteome</keyword>
<evidence type="ECO:0000313" key="2">
    <source>
        <dbReference type="EMBL" id="MBB3861849.1"/>
    </source>
</evidence>
<evidence type="ECO:0008006" key="4">
    <source>
        <dbReference type="Google" id="ProtNLM"/>
    </source>
</evidence>
<proteinExistence type="predicted"/>
<accession>A0A7W5ZZ53</accession>
<feature type="coiled-coil region" evidence="1">
    <location>
        <begin position="93"/>
        <end position="120"/>
    </location>
</feature>
<evidence type="ECO:0000256" key="1">
    <source>
        <dbReference type="SAM" id="Coils"/>
    </source>
</evidence>
<name>A0A7W5ZZ53_9SPHN</name>
<dbReference type="RefSeq" id="WP_183614354.1">
    <property type="nucleotide sequence ID" value="NZ_JACICY010000008.1"/>
</dbReference>
<protein>
    <recommendedName>
        <fullName evidence="4">Flagellar FliJ protein</fullName>
    </recommendedName>
</protein>
<keyword evidence="1" id="KW-0175">Coiled coil</keyword>
<evidence type="ECO:0000313" key="3">
    <source>
        <dbReference type="Proteomes" id="UP000562395"/>
    </source>
</evidence>
<organism evidence="2 3">
    <name type="scientific">Novosphingobium hassiacum</name>
    <dbReference type="NCBI Taxonomy" id="173676"/>
    <lineage>
        <taxon>Bacteria</taxon>
        <taxon>Pseudomonadati</taxon>
        <taxon>Pseudomonadota</taxon>
        <taxon>Alphaproteobacteria</taxon>
        <taxon>Sphingomonadales</taxon>
        <taxon>Sphingomonadaceae</taxon>
        <taxon>Novosphingobium</taxon>
    </lineage>
</organism>
<dbReference type="AlphaFoldDB" id="A0A7W5ZZ53"/>
<gene>
    <name evidence="2" type="ORF">GGQ88_003139</name>
</gene>
<comment type="caution">
    <text evidence="2">The sequence shown here is derived from an EMBL/GenBank/DDBJ whole genome shotgun (WGS) entry which is preliminary data.</text>
</comment>
<sequence length="143" mass="15336">MKAERARLARLKRLERIRDIARRTALAEAGKAESTLAQLQGLVARTTSLSAEYSARTDLPDAHALQQLRHFVAGLDRITTGTRADAVNAQRIADTKAQEAAAAERRRAAVEERADAQSRLIAKKIAAAATPLGAAKPTGTSLE</sequence>
<dbReference type="EMBL" id="JACICY010000008">
    <property type="protein sequence ID" value="MBB3861849.1"/>
    <property type="molecule type" value="Genomic_DNA"/>
</dbReference>
<dbReference type="Proteomes" id="UP000562395">
    <property type="component" value="Unassembled WGS sequence"/>
</dbReference>